<proteinExistence type="predicted"/>
<dbReference type="EMBL" id="AOHX01000030">
    <property type="protein sequence ID" value="ELY46336.1"/>
    <property type="molecule type" value="Genomic_DNA"/>
</dbReference>
<protein>
    <submittedName>
        <fullName evidence="1">Uncharacterized protein</fullName>
    </submittedName>
</protein>
<accession>L9WAM3</accession>
<evidence type="ECO:0000313" key="2">
    <source>
        <dbReference type="Proteomes" id="UP000011661"/>
    </source>
</evidence>
<sequence length="170" mass="19265">MSLEHVFDQLPDPSSHAFPDYSLPRGEPVVPIAVTRDELSTVLELYETFQIVDPTGLDSNPFLEAATTYMQQTFGMPRYRPDEQLQDDIAALLNDFSDDLSGDSMGVVDATPAHHRTLYFFLISCRGYHAAPHIRFQPDEAAVETLYELYQRVTEQDVYLKHPASVLEDI</sequence>
<keyword evidence="2" id="KW-1185">Reference proteome</keyword>
<name>L9WAM3_9EURY</name>
<organism evidence="1 2">
    <name type="scientific">Natronorubrum sulfidifaciens JCM 14089</name>
    <dbReference type="NCBI Taxonomy" id="1230460"/>
    <lineage>
        <taxon>Archaea</taxon>
        <taxon>Methanobacteriati</taxon>
        <taxon>Methanobacteriota</taxon>
        <taxon>Stenosarchaea group</taxon>
        <taxon>Halobacteria</taxon>
        <taxon>Halobacteriales</taxon>
        <taxon>Natrialbaceae</taxon>
        <taxon>Natronorubrum</taxon>
    </lineage>
</organism>
<dbReference type="OrthoDB" id="224798at2157"/>
<dbReference type="RefSeq" id="WP_008161382.1">
    <property type="nucleotide sequence ID" value="NZ_AOHX01000030.1"/>
</dbReference>
<gene>
    <name evidence="1" type="ORF">C495_07178</name>
</gene>
<dbReference type="eggNOG" id="arCOG09103">
    <property type="taxonomic scope" value="Archaea"/>
</dbReference>
<dbReference type="PATRIC" id="fig|1230460.4.peg.1446"/>
<dbReference type="Proteomes" id="UP000011661">
    <property type="component" value="Unassembled WGS sequence"/>
</dbReference>
<reference evidence="1 2" key="1">
    <citation type="journal article" date="2014" name="PLoS Genet.">
        <title>Phylogenetically driven sequencing of extremely halophilic archaea reveals strategies for static and dynamic osmo-response.</title>
        <authorList>
            <person name="Becker E.A."/>
            <person name="Seitzer P.M."/>
            <person name="Tritt A."/>
            <person name="Larsen D."/>
            <person name="Krusor M."/>
            <person name="Yao A.I."/>
            <person name="Wu D."/>
            <person name="Madern D."/>
            <person name="Eisen J.A."/>
            <person name="Darling A.E."/>
            <person name="Facciotti M.T."/>
        </authorList>
    </citation>
    <scope>NUCLEOTIDE SEQUENCE [LARGE SCALE GENOMIC DNA]</scope>
    <source>
        <strain evidence="1 2">JCM 14089</strain>
    </source>
</reference>
<comment type="caution">
    <text evidence="1">The sequence shown here is derived from an EMBL/GenBank/DDBJ whole genome shotgun (WGS) entry which is preliminary data.</text>
</comment>
<dbReference type="AlphaFoldDB" id="L9WAM3"/>
<evidence type="ECO:0000313" key="1">
    <source>
        <dbReference type="EMBL" id="ELY46336.1"/>
    </source>
</evidence>